<accession>S8E9H6</accession>
<evidence type="ECO:0000256" key="8">
    <source>
        <dbReference type="ARBA" id="ARBA00022821"/>
    </source>
</evidence>
<comment type="subcellular location">
    <subcellularLocation>
        <location evidence="2">Cell membrane</location>
        <topology evidence="2">Lipid-anchor</topology>
        <topology evidence="2">GPI-anchor</topology>
    </subcellularLocation>
</comment>
<comment type="caution">
    <text evidence="13">The sequence shown here is derived from an EMBL/GenBank/DDBJ whole genome shotgun (WGS) entry which is preliminary data.</text>
</comment>
<dbReference type="InterPro" id="IPR017853">
    <property type="entry name" value="GH"/>
</dbReference>
<sequence length="349" mass="38664">MAGSSSTVAAALVLLTAISAVHSIGVNYGTIANNLPPPAQVAQFIKQKTFIDRVKIFDVNPDILRAFANTGILVSVTVPNGEIPNLTNIRYARRWVSVNIKPFHPQTRINYILVGNEILHWGPQAAVDNLVLAMKTLHRALNREGIRDVKVTTAHSLGILQPSMIPSLARFRKGWDTGILSPMLQFLRRTRSPFMVNTYPYFAYSPDKANLALFLPNKGIFDKFVKRTYFSTFDILMDSVFISMKRLGYADVPIAVGETGWASQGETYEQPKCSIPNAKAYNAGLVRKFNSGAGTPLMPRRRFETYIFSLFNENLKPGSTAERNFGLFYPDLTPVYDAGVLRGGAGIGR</sequence>
<dbReference type="InterPro" id="IPR000490">
    <property type="entry name" value="Glyco_hydro_17"/>
</dbReference>
<evidence type="ECO:0000256" key="7">
    <source>
        <dbReference type="ARBA" id="ARBA00022801"/>
    </source>
</evidence>
<dbReference type="SUPFAM" id="SSF51445">
    <property type="entry name" value="(Trans)glycosidases"/>
    <property type="match status" value="1"/>
</dbReference>
<dbReference type="GO" id="GO:0006952">
    <property type="term" value="P:defense response"/>
    <property type="evidence" value="ECO:0007669"/>
    <property type="project" value="UniProtKB-KW"/>
</dbReference>
<keyword evidence="5" id="KW-0336">GPI-anchor</keyword>
<evidence type="ECO:0000256" key="9">
    <source>
        <dbReference type="ARBA" id="ARBA00023157"/>
    </source>
</evidence>
<dbReference type="EC" id="3.2.1.39" evidence="4"/>
<dbReference type="GO" id="GO:0098552">
    <property type="term" value="C:side of membrane"/>
    <property type="evidence" value="ECO:0007669"/>
    <property type="project" value="UniProtKB-KW"/>
</dbReference>
<dbReference type="PANTHER" id="PTHR32227">
    <property type="entry name" value="GLUCAN ENDO-1,3-BETA-GLUCOSIDASE BG1-RELATED-RELATED"/>
    <property type="match status" value="1"/>
</dbReference>
<dbReference type="GO" id="GO:0005975">
    <property type="term" value="P:carbohydrate metabolic process"/>
    <property type="evidence" value="ECO:0007669"/>
    <property type="project" value="InterPro"/>
</dbReference>
<protein>
    <recommendedName>
        <fullName evidence="4">glucan endo-1,3-beta-D-glucosidase</fullName>
        <ecNumber evidence="4">3.2.1.39</ecNumber>
    </recommendedName>
</protein>
<comment type="similarity">
    <text evidence="3 11">Belongs to the glycosyl hydrolase 17 family.</text>
</comment>
<dbReference type="AlphaFoldDB" id="S8E9H6"/>
<dbReference type="GO" id="GO:0042973">
    <property type="term" value="F:glucan endo-1,3-beta-D-glucosidase activity"/>
    <property type="evidence" value="ECO:0007669"/>
    <property type="project" value="UniProtKB-EC"/>
</dbReference>
<dbReference type="FunFam" id="3.20.20.80:FF:000002">
    <property type="entry name" value="Glucan endo-1,3-beta-glucosidase 3"/>
    <property type="match status" value="1"/>
</dbReference>
<evidence type="ECO:0000256" key="4">
    <source>
        <dbReference type="ARBA" id="ARBA00012780"/>
    </source>
</evidence>
<evidence type="ECO:0000256" key="3">
    <source>
        <dbReference type="ARBA" id="ARBA00008773"/>
    </source>
</evidence>
<dbReference type="Gene3D" id="3.20.20.80">
    <property type="entry name" value="Glycosidases"/>
    <property type="match status" value="1"/>
</dbReference>
<evidence type="ECO:0000256" key="2">
    <source>
        <dbReference type="ARBA" id="ARBA00004609"/>
    </source>
</evidence>
<keyword evidence="7" id="KW-0378">Hydrolase</keyword>
<feature type="chain" id="PRO_5004562857" description="glucan endo-1,3-beta-D-glucosidase" evidence="12">
    <location>
        <begin position="24"/>
        <end position="349"/>
    </location>
</feature>
<proteinExistence type="inferred from homology"/>
<keyword evidence="6 12" id="KW-0732">Signal</keyword>
<keyword evidence="8" id="KW-0611">Plant defense</keyword>
<keyword evidence="14" id="KW-1185">Reference proteome</keyword>
<reference evidence="13 14" key="1">
    <citation type="journal article" date="2013" name="BMC Genomics">
        <title>The miniature genome of a carnivorous plant Genlisea aurea contains a low number of genes and short non-coding sequences.</title>
        <authorList>
            <person name="Leushkin E.V."/>
            <person name="Sutormin R.A."/>
            <person name="Nabieva E.R."/>
            <person name="Penin A.A."/>
            <person name="Kondrashov A.S."/>
            <person name="Logacheva M.D."/>
        </authorList>
    </citation>
    <scope>NUCLEOTIDE SEQUENCE [LARGE SCALE GENOMIC DNA]</scope>
</reference>
<keyword evidence="5" id="KW-0449">Lipoprotein</keyword>
<evidence type="ECO:0000313" key="14">
    <source>
        <dbReference type="Proteomes" id="UP000015453"/>
    </source>
</evidence>
<gene>
    <name evidence="13" type="ORF">M569_05624</name>
</gene>
<evidence type="ECO:0000256" key="12">
    <source>
        <dbReference type="SAM" id="SignalP"/>
    </source>
</evidence>
<keyword evidence="9" id="KW-1015">Disulfide bond</keyword>
<dbReference type="OrthoDB" id="1938138at2759"/>
<name>S8E9H6_9LAMI</name>
<evidence type="ECO:0000313" key="13">
    <source>
        <dbReference type="EMBL" id="EPS69142.1"/>
    </source>
</evidence>
<evidence type="ECO:0000256" key="6">
    <source>
        <dbReference type="ARBA" id="ARBA00022729"/>
    </source>
</evidence>
<evidence type="ECO:0000256" key="1">
    <source>
        <dbReference type="ARBA" id="ARBA00000382"/>
    </source>
</evidence>
<evidence type="ECO:0000256" key="5">
    <source>
        <dbReference type="ARBA" id="ARBA00022622"/>
    </source>
</evidence>
<dbReference type="EMBL" id="AUSU01002271">
    <property type="protein sequence ID" value="EPS69142.1"/>
    <property type="molecule type" value="Genomic_DNA"/>
</dbReference>
<feature type="signal peptide" evidence="12">
    <location>
        <begin position="1"/>
        <end position="23"/>
    </location>
</feature>
<dbReference type="Proteomes" id="UP000015453">
    <property type="component" value="Unassembled WGS sequence"/>
</dbReference>
<evidence type="ECO:0000256" key="10">
    <source>
        <dbReference type="ARBA" id="ARBA00023295"/>
    </source>
</evidence>
<feature type="non-terminal residue" evidence="13">
    <location>
        <position position="349"/>
    </location>
</feature>
<keyword evidence="10" id="KW-0326">Glycosidase</keyword>
<keyword evidence="5" id="KW-0325">Glycoprotein</keyword>
<evidence type="ECO:0000256" key="11">
    <source>
        <dbReference type="RuleBase" id="RU004335"/>
    </source>
</evidence>
<dbReference type="Pfam" id="PF00332">
    <property type="entry name" value="Glyco_hydro_17"/>
    <property type="match status" value="1"/>
</dbReference>
<dbReference type="GO" id="GO:0005886">
    <property type="term" value="C:plasma membrane"/>
    <property type="evidence" value="ECO:0007669"/>
    <property type="project" value="UniProtKB-SubCell"/>
</dbReference>
<comment type="catalytic activity">
    <reaction evidence="1">
        <text>Hydrolysis of (1-&gt;3)-beta-D-glucosidic linkages in (1-&gt;3)-beta-D-glucans.</text>
        <dbReference type="EC" id="3.2.1.39"/>
    </reaction>
</comment>
<keyword evidence="5" id="KW-0472">Membrane</keyword>
<dbReference type="InterPro" id="IPR044965">
    <property type="entry name" value="Glyco_hydro_17_plant"/>
</dbReference>
<organism evidence="13 14">
    <name type="scientific">Genlisea aurea</name>
    <dbReference type="NCBI Taxonomy" id="192259"/>
    <lineage>
        <taxon>Eukaryota</taxon>
        <taxon>Viridiplantae</taxon>
        <taxon>Streptophyta</taxon>
        <taxon>Embryophyta</taxon>
        <taxon>Tracheophyta</taxon>
        <taxon>Spermatophyta</taxon>
        <taxon>Magnoliopsida</taxon>
        <taxon>eudicotyledons</taxon>
        <taxon>Gunneridae</taxon>
        <taxon>Pentapetalae</taxon>
        <taxon>asterids</taxon>
        <taxon>lamiids</taxon>
        <taxon>Lamiales</taxon>
        <taxon>Lentibulariaceae</taxon>
        <taxon>Genlisea</taxon>
    </lineage>
</organism>